<dbReference type="RefSeq" id="WP_377124194.1">
    <property type="nucleotide sequence ID" value="NZ_JBHRSD010000017.1"/>
</dbReference>
<sequence>MMFLYNSKVRGFSLIELLVVLSIISVVMSLTGGILIGSIEKQRQLVEVEQTKQIIKSLGYESYLTGRSVKVTLKDNEIIVHSPEPKVVKFESIYFVYLDILINSNGITQQRGFSVKLKSGVKNFEIKSIFDESSAK</sequence>
<gene>
    <name evidence="2" type="ORF">ACFOEE_11165</name>
</gene>
<dbReference type="Proteomes" id="UP001595453">
    <property type="component" value="Unassembled WGS sequence"/>
</dbReference>
<keyword evidence="1" id="KW-0472">Membrane</keyword>
<name>A0ABV7CKM4_9GAMM</name>
<dbReference type="NCBIfam" id="TIGR02532">
    <property type="entry name" value="IV_pilin_GFxxxE"/>
    <property type="match status" value="1"/>
</dbReference>
<proteinExistence type="predicted"/>
<dbReference type="InterPro" id="IPR045584">
    <property type="entry name" value="Pilin-like"/>
</dbReference>
<keyword evidence="3" id="KW-1185">Reference proteome</keyword>
<evidence type="ECO:0000313" key="2">
    <source>
        <dbReference type="EMBL" id="MFC3033082.1"/>
    </source>
</evidence>
<comment type="caution">
    <text evidence="2">The sequence shown here is derived from an EMBL/GenBank/DDBJ whole genome shotgun (WGS) entry which is preliminary data.</text>
</comment>
<accession>A0ABV7CKM4</accession>
<dbReference type="Pfam" id="PF07963">
    <property type="entry name" value="N_methyl"/>
    <property type="match status" value="1"/>
</dbReference>
<dbReference type="SUPFAM" id="SSF54523">
    <property type="entry name" value="Pili subunits"/>
    <property type="match status" value="1"/>
</dbReference>
<dbReference type="EMBL" id="JBHRSD010000017">
    <property type="protein sequence ID" value="MFC3033082.1"/>
    <property type="molecule type" value="Genomic_DNA"/>
</dbReference>
<dbReference type="PROSITE" id="PS00409">
    <property type="entry name" value="PROKAR_NTER_METHYL"/>
    <property type="match status" value="1"/>
</dbReference>
<organism evidence="2 3">
    <name type="scientific">Pseudoalteromonas fenneropenaei</name>
    <dbReference type="NCBI Taxonomy" id="1737459"/>
    <lineage>
        <taxon>Bacteria</taxon>
        <taxon>Pseudomonadati</taxon>
        <taxon>Pseudomonadota</taxon>
        <taxon>Gammaproteobacteria</taxon>
        <taxon>Alteromonadales</taxon>
        <taxon>Pseudoalteromonadaceae</taxon>
        <taxon>Pseudoalteromonas</taxon>
    </lineage>
</organism>
<feature type="transmembrane region" description="Helical" evidence="1">
    <location>
        <begin position="12"/>
        <end position="36"/>
    </location>
</feature>
<dbReference type="InterPro" id="IPR012902">
    <property type="entry name" value="N_methyl_site"/>
</dbReference>
<keyword evidence="1" id="KW-0812">Transmembrane</keyword>
<reference evidence="3" key="1">
    <citation type="journal article" date="2019" name="Int. J. Syst. Evol. Microbiol.">
        <title>The Global Catalogue of Microorganisms (GCM) 10K type strain sequencing project: providing services to taxonomists for standard genome sequencing and annotation.</title>
        <authorList>
            <consortium name="The Broad Institute Genomics Platform"/>
            <consortium name="The Broad Institute Genome Sequencing Center for Infectious Disease"/>
            <person name="Wu L."/>
            <person name="Ma J."/>
        </authorList>
    </citation>
    <scope>NUCLEOTIDE SEQUENCE [LARGE SCALE GENOMIC DNA]</scope>
    <source>
        <strain evidence="3">KCTC 42730</strain>
    </source>
</reference>
<protein>
    <submittedName>
        <fullName evidence="2">Type II secretion system protein</fullName>
    </submittedName>
</protein>
<keyword evidence="1" id="KW-1133">Transmembrane helix</keyword>
<evidence type="ECO:0000256" key="1">
    <source>
        <dbReference type="SAM" id="Phobius"/>
    </source>
</evidence>
<evidence type="ECO:0000313" key="3">
    <source>
        <dbReference type="Proteomes" id="UP001595453"/>
    </source>
</evidence>